<reference evidence="2" key="1">
    <citation type="submission" date="2025-08" db="UniProtKB">
        <authorList>
            <consortium name="RefSeq"/>
        </authorList>
    </citation>
    <scope>IDENTIFICATION</scope>
    <source>
        <tissue evidence="2">Whole Larva</tissue>
    </source>
</reference>
<feature type="non-terminal residue" evidence="2">
    <location>
        <position position="151"/>
    </location>
</feature>
<evidence type="ECO:0000313" key="2">
    <source>
        <dbReference type="RefSeq" id="XP_017770303.1"/>
    </source>
</evidence>
<accession>A0ABM1M6V3</accession>
<dbReference type="Proteomes" id="UP000695000">
    <property type="component" value="Unplaced"/>
</dbReference>
<protein>
    <submittedName>
        <fullName evidence="2">Uncharacterized protein LOC108558027</fullName>
    </submittedName>
</protein>
<keyword evidence="1" id="KW-1185">Reference proteome</keyword>
<sequence length="151" mass="17502">MRRVQRMDGISCGAEGKHARISRRRIFVDPLALPSFLSRCTVRRPRALGQVPARYAIFIWSPFLGDIACSRPWLTVFSLSWHFRAEEETDGGRFHGLPTTGPSIQPSYRRYFISIDYAQDVRSKKKDSQFHLTTFYIYIDTHSSNPNFQLT</sequence>
<organism evidence="1 2">
    <name type="scientific">Nicrophorus vespilloides</name>
    <name type="common">Boreal carrion beetle</name>
    <dbReference type="NCBI Taxonomy" id="110193"/>
    <lineage>
        <taxon>Eukaryota</taxon>
        <taxon>Metazoa</taxon>
        <taxon>Ecdysozoa</taxon>
        <taxon>Arthropoda</taxon>
        <taxon>Hexapoda</taxon>
        <taxon>Insecta</taxon>
        <taxon>Pterygota</taxon>
        <taxon>Neoptera</taxon>
        <taxon>Endopterygota</taxon>
        <taxon>Coleoptera</taxon>
        <taxon>Polyphaga</taxon>
        <taxon>Staphyliniformia</taxon>
        <taxon>Silphidae</taxon>
        <taxon>Nicrophorinae</taxon>
        <taxon>Nicrophorus</taxon>
    </lineage>
</organism>
<gene>
    <name evidence="2" type="primary">LOC108558027</name>
</gene>
<evidence type="ECO:0000313" key="1">
    <source>
        <dbReference type="Proteomes" id="UP000695000"/>
    </source>
</evidence>
<dbReference type="GeneID" id="108558027"/>
<dbReference type="RefSeq" id="XP_017770303.1">
    <property type="nucleotide sequence ID" value="XM_017914814.1"/>
</dbReference>
<name>A0ABM1M6V3_NICVS</name>
<proteinExistence type="predicted"/>